<dbReference type="STRING" id="1358809.S7XKP4"/>
<dbReference type="VEuPathDB" id="MicrosporidiaDB:SLOPH_5"/>
<protein>
    <submittedName>
        <fullName evidence="2">19S proteasome regulatory subunit Rpn6</fullName>
    </submittedName>
</protein>
<dbReference type="GO" id="GO:0000502">
    <property type="term" value="C:proteasome complex"/>
    <property type="evidence" value="ECO:0007669"/>
    <property type="project" value="UniProtKB-KW"/>
</dbReference>
<reference evidence="3" key="1">
    <citation type="journal article" date="2013" name="PLoS Genet.">
        <title>The genome of Spraguea lophii and the basis of host-microsporidian interactions.</title>
        <authorList>
            <person name="Campbell S.E."/>
            <person name="Williams T.A."/>
            <person name="Yousuf A."/>
            <person name="Soanes D.M."/>
            <person name="Paszkiewicz K.H."/>
            <person name="Williams B.A.P."/>
        </authorList>
    </citation>
    <scope>NUCLEOTIDE SEQUENCE [LARGE SCALE GENOMIC DNA]</scope>
    <source>
        <strain evidence="3">42_110</strain>
    </source>
</reference>
<sequence length="376" mass="44320">MENLKSMINALNTDTEKEETLTLYLNNSIKENSPHTFYILTNLQSVWTDISTTRITKIIRTILDSLLKYNRKDILNSLIEWAEKNEKKLLRLELESKRIFFMYKNKEYKDVLENINKLAKEMKKMDDKHNLIMLFIYESKTYYELKNLQRAKASLTSARALAVSSYCPTGLQAQIDLLSGIYGCDERNYNPAFSYFLESLENFTVVKWKEEATLVARYIILNRIISKRWNDSTIFTNKNIINYLSDPSIKILLQILDCCKNRDLNSFDLVMQKNDIHDSFIKKHLSKLYDILLESNISKIVEPYSNIKIISISEQLGINPNMIEERLRKMILDKEIEGILDHKRGSLILFNKKKENKTNELCYKQLNLLIEHFHKE</sequence>
<dbReference type="PROSITE" id="PS50250">
    <property type="entry name" value="PCI"/>
    <property type="match status" value="1"/>
</dbReference>
<accession>S7XKP4</accession>
<dbReference type="PANTHER" id="PTHR10678">
    <property type="entry name" value="26S PROTEASOME NON-ATPASE REGULATORY SUBUNIT 11/COP9 SIGNALOSOME COMPLEX SUBUNIT 2"/>
    <property type="match status" value="1"/>
</dbReference>
<dbReference type="InParanoid" id="S7XKP4"/>
<dbReference type="HOGENOM" id="CLU_029573_2_1_1"/>
<gene>
    <name evidence="2" type="ORF">SLOPH_5</name>
</gene>
<keyword evidence="3" id="KW-1185">Reference proteome</keyword>
<dbReference type="InterPro" id="IPR000717">
    <property type="entry name" value="PCI_dom"/>
</dbReference>
<evidence type="ECO:0000313" key="2">
    <source>
        <dbReference type="EMBL" id="EPR79619.1"/>
    </source>
</evidence>
<organism evidence="2 3">
    <name type="scientific">Spraguea lophii (strain 42_110)</name>
    <name type="common">Microsporidian parasite</name>
    <dbReference type="NCBI Taxonomy" id="1358809"/>
    <lineage>
        <taxon>Eukaryota</taxon>
        <taxon>Fungi</taxon>
        <taxon>Fungi incertae sedis</taxon>
        <taxon>Microsporidia</taxon>
        <taxon>Spragueidae</taxon>
        <taxon>Spraguea</taxon>
    </lineage>
</organism>
<dbReference type="OrthoDB" id="1418352at2759"/>
<dbReference type="Gene3D" id="1.25.40.570">
    <property type="match status" value="1"/>
</dbReference>
<dbReference type="SMART" id="SM00753">
    <property type="entry name" value="PAM"/>
    <property type="match status" value="1"/>
</dbReference>
<dbReference type="FunCoup" id="S7XKP4">
    <property type="interactions" value="242"/>
</dbReference>
<dbReference type="SUPFAM" id="SSF46785">
    <property type="entry name" value="Winged helix' DNA-binding domain"/>
    <property type="match status" value="1"/>
</dbReference>
<dbReference type="Pfam" id="PF01399">
    <property type="entry name" value="PCI"/>
    <property type="match status" value="1"/>
</dbReference>
<dbReference type="AlphaFoldDB" id="S7XKP4"/>
<dbReference type="Proteomes" id="UP000014978">
    <property type="component" value="Unassembled WGS sequence"/>
</dbReference>
<dbReference type="OMA" id="ESKIYHA"/>
<proteinExistence type="predicted"/>
<dbReference type="SMART" id="SM00088">
    <property type="entry name" value="PINT"/>
    <property type="match status" value="1"/>
</dbReference>
<keyword evidence="2" id="KW-0647">Proteasome</keyword>
<evidence type="ECO:0000313" key="3">
    <source>
        <dbReference type="Proteomes" id="UP000014978"/>
    </source>
</evidence>
<feature type="domain" description="PCI" evidence="1">
    <location>
        <begin position="185"/>
        <end position="354"/>
    </location>
</feature>
<dbReference type="InterPro" id="IPR036390">
    <property type="entry name" value="WH_DNA-bd_sf"/>
</dbReference>
<comment type="caution">
    <text evidence="2">The sequence shown here is derived from an EMBL/GenBank/DDBJ whole genome shotgun (WGS) entry which is preliminary data.</text>
</comment>
<evidence type="ECO:0000259" key="1">
    <source>
        <dbReference type="PROSITE" id="PS50250"/>
    </source>
</evidence>
<dbReference type="EMBL" id="ATCN01000178">
    <property type="protein sequence ID" value="EPR79619.1"/>
    <property type="molecule type" value="Genomic_DNA"/>
</dbReference>
<name>S7XKP4_SPRLO</name>
<dbReference type="InterPro" id="IPR050871">
    <property type="entry name" value="26S_Proteasome/COP9_Components"/>
</dbReference>